<gene>
    <name evidence="1" type="ORF">LOAG_01574</name>
</gene>
<dbReference type="KEGG" id="loa:LOAG_01574"/>
<reference evidence="1" key="1">
    <citation type="submission" date="2012-04" db="EMBL/GenBank/DDBJ databases">
        <title>The Genome Sequence of Loa loa.</title>
        <authorList>
            <consortium name="The Broad Institute Genome Sequencing Platform"/>
            <consortium name="Broad Institute Genome Sequencing Center for Infectious Disease"/>
            <person name="Nutman T.B."/>
            <person name="Fink D.L."/>
            <person name="Russ C."/>
            <person name="Young S."/>
            <person name="Zeng Q."/>
            <person name="Gargeya S."/>
            <person name="Alvarado L."/>
            <person name="Berlin A."/>
            <person name="Chapman S.B."/>
            <person name="Chen Z."/>
            <person name="Freedman E."/>
            <person name="Gellesch M."/>
            <person name="Goldberg J."/>
            <person name="Griggs A."/>
            <person name="Gujja S."/>
            <person name="Heilman E.R."/>
            <person name="Heiman D."/>
            <person name="Howarth C."/>
            <person name="Mehta T."/>
            <person name="Neiman D."/>
            <person name="Pearson M."/>
            <person name="Roberts A."/>
            <person name="Saif S."/>
            <person name="Shea T."/>
            <person name="Shenoy N."/>
            <person name="Sisk P."/>
            <person name="Stolte C."/>
            <person name="Sykes S."/>
            <person name="White J."/>
            <person name="Yandava C."/>
            <person name="Haas B."/>
            <person name="Henn M.R."/>
            <person name="Nusbaum C."/>
            <person name="Birren B."/>
        </authorList>
    </citation>
    <scope>NUCLEOTIDE SEQUENCE [LARGE SCALE GENOMIC DNA]</scope>
</reference>
<proteinExistence type="predicted"/>
<organism evidence="1">
    <name type="scientific">Loa loa</name>
    <name type="common">Eye worm</name>
    <name type="synonym">Filaria loa</name>
    <dbReference type="NCBI Taxonomy" id="7209"/>
    <lineage>
        <taxon>Eukaryota</taxon>
        <taxon>Metazoa</taxon>
        <taxon>Ecdysozoa</taxon>
        <taxon>Nematoda</taxon>
        <taxon>Chromadorea</taxon>
        <taxon>Rhabditida</taxon>
        <taxon>Spirurina</taxon>
        <taxon>Spiruromorpha</taxon>
        <taxon>Filarioidea</taxon>
        <taxon>Onchocercidae</taxon>
        <taxon>Loa</taxon>
    </lineage>
</organism>
<dbReference type="CTD" id="9938962"/>
<name>A0A1S0UAN3_LOALO</name>
<evidence type="ECO:0000313" key="1">
    <source>
        <dbReference type="EMBL" id="EFO26899.1"/>
    </source>
</evidence>
<dbReference type="InParanoid" id="A0A1S0UAN3"/>
<accession>A0A1S0UAN3</accession>
<protein>
    <submittedName>
        <fullName evidence="1">Uncharacterized protein</fullName>
    </submittedName>
</protein>
<dbReference type="RefSeq" id="XP_003137161.1">
    <property type="nucleotide sequence ID" value="XM_003137113.1"/>
</dbReference>
<sequence>MTKTQAGTYRIRHEHCYKHTQTWTQKMQIEILVLPFFEGVKERWRGMKKGQLCGIACKQVLAIFSIGKRVKGTLLSQQTTAPLMKAPRKVRFAKGPINLNMPHPTTTVSHSKLSAMKFICEMLREKVDRWDLASESTRESNHFCLGQLFQFICKVQTIGATTDASRSVDISCFLSND</sequence>
<dbReference type="AlphaFoldDB" id="A0A1S0UAN3"/>
<dbReference type="GeneID" id="9938962"/>
<dbReference type="EMBL" id="JH712077">
    <property type="protein sequence ID" value="EFO26899.1"/>
    <property type="molecule type" value="Genomic_DNA"/>
</dbReference>